<comment type="caution">
    <text evidence="1">The sequence shown here is derived from an EMBL/GenBank/DDBJ whole genome shotgun (WGS) entry which is preliminary data.</text>
</comment>
<dbReference type="InParanoid" id="A0A0V0R6H6"/>
<name>A0A0V0R6H6_PSEPJ</name>
<evidence type="ECO:0000313" key="2">
    <source>
        <dbReference type="Proteomes" id="UP000054937"/>
    </source>
</evidence>
<sequence length="118" mass="14411">MQHKNSLKEKKIYEQVFRKYLQHPQYLEEDIFNNMIYAKINDEIISHFLNHEKLKYNNLTGYNLNLFSIKFDLKNFKDSQNYSQHKSILQQILYKIFQNLSKTVTTLKLYLDKKLTRT</sequence>
<gene>
    <name evidence="1" type="ORF">PPERSA_08479</name>
</gene>
<accession>A0A0V0R6H6</accession>
<evidence type="ECO:0000313" key="1">
    <source>
        <dbReference type="EMBL" id="KRX10076.1"/>
    </source>
</evidence>
<keyword evidence="2" id="KW-1185">Reference proteome</keyword>
<dbReference type="AlphaFoldDB" id="A0A0V0R6H6"/>
<dbReference type="EMBL" id="LDAU01000040">
    <property type="protein sequence ID" value="KRX10076.1"/>
    <property type="molecule type" value="Genomic_DNA"/>
</dbReference>
<protein>
    <submittedName>
        <fullName evidence="1">Uncharacterized protein</fullName>
    </submittedName>
</protein>
<proteinExistence type="predicted"/>
<organism evidence="1 2">
    <name type="scientific">Pseudocohnilembus persalinus</name>
    <name type="common">Ciliate</name>
    <dbReference type="NCBI Taxonomy" id="266149"/>
    <lineage>
        <taxon>Eukaryota</taxon>
        <taxon>Sar</taxon>
        <taxon>Alveolata</taxon>
        <taxon>Ciliophora</taxon>
        <taxon>Intramacronucleata</taxon>
        <taxon>Oligohymenophorea</taxon>
        <taxon>Scuticociliatia</taxon>
        <taxon>Philasterida</taxon>
        <taxon>Pseudocohnilembidae</taxon>
        <taxon>Pseudocohnilembus</taxon>
    </lineage>
</organism>
<reference evidence="1 2" key="1">
    <citation type="journal article" date="2015" name="Sci. Rep.">
        <title>Genome of the facultative scuticociliatosis pathogen Pseudocohnilembus persalinus provides insight into its virulence through horizontal gene transfer.</title>
        <authorList>
            <person name="Xiong J."/>
            <person name="Wang G."/>
            <person name="Cheng J."/>
            <person name="Tian M."/>
            <person name="Pan X."/>
            <person name="Warren A."/>
            <person name="Jiang C."/>
            <person name="Yuan D."/>
            <person name="Miao W."/>
        </authorList>
    </citation>
    <scope>NUCLEOTIDE SEQUENCE [LARGE SCALE GENOMIC DNA]</scope>
    <source>
        <strain evidence="1">36N120E</strain>
    </source>
</reference>
<dbReference type="Proteomes" id="UP000054937">
    <property type="component" value="Unassembled WGS sequence"/>
</dbReference>